<proteinExistence type="inferred from homology"/>
<organism evidence="4 5">
    <name type="scientific">Mycena sanguinolenta</name>
    <dbReference type="NCBI Taxonomy" id="230812"/>
    <lineage>
        <taxon>Eukaryota</taxon>
        <taxon>Fungi</taxon>
        <taxon>Dikarya</taxon>
        <taxon>Basidiomycota</taxon>
        <taxon>Agaricomycotina</taxon>
        <taxon>Agaricomycetes</taxon>
        <taxon>Agaricomycetidae</taxon>
        <taxon>Agaricales</taxon>
        <taxon>Marasmiineae</taxon>
        <taxon>Mycenaceae</taxon>
        <taxon>Mycena</taxon>
    </lineage>
</organism>
<keyword evidence="2" id="KW-0521">NADP</keyword>
<dbReference type="EMBL" id="JACAZH010000015">
    <property type="protein sequence ID" value="KAF7349754.1"/>
    <property type="molecule type" value="Genomic_DNA"/>
</dbReference>
<keyword evidence="3" id="KW-0560">Oxidoreductase</keyword>
<accession>A0A8H6XZR8</accession>
<evidence type="ECO:0000256" key="2">
    <source>
        <dbReference type="ARBA" id="ARBA00022857"/>
    </source>
</evidence>
<evidence type="ECO:0000313" key="5">
    <source>
        <dbReference type="Proteomes" id="UP000623467"/>
    </source>
</evidence>
<sequence>MSTFSQIFPPEPKFSVDHIPDLSGKVMLVTGGNAGAANTCGLLSHEVTLLTPISPRLEGIGKETVKALLAHNAKVYLGARNRDKACKVIAELKTETNQEAEFLLLDLADLPSIKAAAEEFMRKETKLHVLFNNGGVMIPPVEQVTAQGYDLQFGTNVLGHFYLTTLLLPTILATAASAPRGTVRIIHTSSFASQVWGNKPIEYASLKDSTGFQNAARKQLGPTKLYQQSKFGNVIFSNELHRHFAEQGVVSVSLHPGIIRTELDRHRKGVAKVLIGMLQHSAPRGALTQLWAGTSQEGAKMGGKYLIPFARYGSAPELTSKPEVGRELWKWCEEQVAAVN</sequence>
<gene>
    <name evidence="4" type="ORF">MSAN_01702400</name>
</gene>
<evidence type="ECO:0000313" key="4">
    <source>
        <dbReference type="EMBL" id="KAF7349754.1"/>
    </source>
</evidence>
<dbReference type="InterPro" id="IPR036291">
    <property type="entry name" value="NAD(P)-bd_dom_sf"/>
</dbReference>
<dbReference type="PANTHER" id="PTHR24320">
    <property type="entry name" value="RETINOL DEHYDROGENASE"/>
    <property type="match status" value="1"/>
</dbReference>
<dbReference type="PANTHER" id="PTHR24320:SF236">
    <property type="entry name" value="SHORT-CHAIN DEHYDROGENASE-RELATED"/>
    <property type="match status" value="1"/>
</dbReference>
<keyword evidence="5" id="KW-1185">Reference proteome</keyword>
<dbReference type="SUPFAM" id="SSF51735">
    <property type="entry name" value="NAD(P)-binding Rossmann-fold domains"/>
    <property type="match status" value="1"/>
</dbReference>
<comment type="caution">
    <text evidence="4">The sequence shown here is derived from an EMBL/GenBank/DDBJ whole genome shotgun (WGS) entry which is preliminary data.</text>
</comment>
<dbReference type="Gene3D" id="3.40.50.720">
    <property type="entry name" value="NAD(P)-binding Rossmann-like Domain"/>
    <property type="match status" value="1"/>
</dbReference>
<evidence type="ECO:0000256" key="1">
    <source>
        <dbReference type="ARBA" id="ARBA00006484"/>
    </source>
</evidence>
<dbReference type="Pfam" id="PF00106">
    <property type="entry name" value="adh_short"/>
    <property type="match status" value="1"/>
</dbReference>
<dbReference type="PRINTS" id="PR00081">
    <property type="entry name" value="GDHRDH"/>
</dbReference>
<protein>
    <submittedName>
        <fullName evidence="4">NAD(P)-binding protein</fullName>
    </submittedName>
</protein>
<dbReference type="Proteomes" id="UP000623467">
    <property type="component" value="Unassembled WGS sequence"/>
</dbReference>
<evidence type="ECO:0000256" key="3">
    <source>
        <dbReference type="ARBA" id="ARBA00023002"/>
    </source>
</evidence>
<reference evidence="4" key="1">
    <citation type="submission" date="2020-05" db="EMBL/GenBank/DDBJ databases">
        <title>Mycena genomes resolve the evolution of fungal bioluminescence.</title>
        <authorList>
            <person name="Tsai I.J."/>
        </authorList>
    </citation>
    <scope>NUCLEOTIDE SEQUENCE</scope>
    <source>
        <strain evidence="4">160909Yilan</strain>
    </source>
</reference>
<name>A0A8H6XZR8_9AGAR</name>
<dbReference type="AlphaFoldDB" id="A0A8H6XZR8"/>
<dbReference type="InterPro" id="IPR002347">
    <property type="entry name" value="SDR_fam"/>
</dbReference>
<comment type="similarity">
    <text evidence="1">Belongs to the short-chain dehydrogenases/reductases (SDR) family.</text>
</comment>
<dbReference type="GO" id="GO:0016491">
    <property type="term" value="F:oxidoreductase activity"/>
    <property type="evidence" value="ECO:0007669"/>
    <property type="project" value="UniProtKB-KW"/>
</dbReference>
<dbReference type="OrthoDB" id="191139at2759"/>